<comment type="caution">
    <text evidence="1">The sequence shown here is derived from an EMBL/GenBank/DDBJ whole genome shotgun (WGS) entry which is preliminary data.</text>
</comment>
<sequence length="178" mass="20100">MVLQSDGSKRWTLLKSPTTFYTTWSPIEKGIIFTSIGSIFDSTNSEAYNIYLVRLDGLNLLRVHFAGPPGLNEDDRERINHVCFSPDSKWLHFTTNLGSILAETMSMPNPFQPYGDMWFFCLDGTGLTRLTCNAFENGMPAWHAADRLQDIGLIFVVPAAGENLRGQFEEPLWQTCDI</sequence>
<evidence type="ECO:0000313" key="1">
    <source>
        <dbReference type="EMBL" id="KAI0488479.1"/>
    </source>
</evidence>
<dbReference type="SUPFAM" id="SSF82171">
    <property type="entry name" value="DPP6 N-terminal domain-like"/>
    <property type="match status" value="1"/>
</dbReference>
<dbReference type="Proteomes" id="UP000829196">
    <property type="component" value="Unassembled WGS sequence"/>
</dbReference>
<dbReference type="OrthoDB" id="43744at2759"/>
<dbReference type="EMBL" id="JAGYWB010000019">
    <property type="protein sequence ID" value="KAI0488479.1"/>
    <property type="molecule type" value="Genomic_DNA"/>
</dbReference>
<proteinExistence type="predicted"/>
<accession>A0A8T3A309</accession>
<name>A0A8T3A309_DENNO</name>
<reference evidence="1" key="1">
    <citation type="journal article" date="2022" name="Front. Genet.">
        <title>Chromosome-Scale Assembly of the Dendrobium nobile Genome Provides Insights Into the Molecular Mechanism of the Biosynthesis of the Medicinal Active Ingredient of Dendrobium.</title>
        <authorList>
            <person name="Xu Q."/>
            <person name="Niu S.-C."/>
            <person name="Li K.-L."/>
            <person name="Zheng P.-J."/>
            <person name="Zhang X.-J."/>
            <person name="Jia Y."/>
            <person name="Liu Y."/>
            <person name="Niu Y.-X."/>
            <person name="Yu L.-H."/>
            <person name="Chen D.-F."/>
            <person name="Zhang G.-Q."/>
        </authorList>
    </citation>
    <scope>NUCLEOTIDE SEQUENCE</scope>
    <source>
        <tissue evidence="1">Leaf</tissue>
    </source>
</reference>
<dbReference type="InterPro" id="IPR011042">
    <property type="entry name" value="6-blade_b-propeller_TolB-like"/>
</dbReference>
<keyword evidence="2" id="KW-1185">Reference proteome</keyword>
<dbReference type="Gene3D" id="2.120.10.30">
    <property type="entry name" value="TolB, C-terminal domain"/>
    <property type="match status" value="1"/>
</dbReference>
<evidence type="ECO:0000313" key="2">
    <source>
        <dbReference type="Proteomes" id="UP000829196"/>
    </source>
</evidence>
<protein>
    <submittedName>
        <fullName evidence="1">Uncharacterized protein</fullName>
    </submittedName>
</protein>
<dbReference type="PANTHER" id="PTHR32161:SF9">
    <property type="entry name" value="TOLB PROTEIN-LIKE PROTEIN"/>
    <property type="match status" value="1"/>
</dbReference>
<gene>
    <name evidence="1" type="ORF">KFK09_028312</name>
</gene>
<dbReference type="PANTHER" id="PTHR32161">
    <property type="entry name" value="DPP6 N-TERMINAL DOMAIN-LIKE PROTEIN"/>
    <property type="match status" value="1"/>
</dbReference>
<organism evidence="1 2">
    <name type="scientific">Dendrobium nobile</name>
    <name type="common">Orchid</name>
    <dbReference type="NCBI Taxonomy" id="94219"/>
    <lineage>
        <taxon>Eukaryota</taxon>
        <taxon>Viridiplantae</taxon>
        <taxon>Streptophyta</taxon>
        <taxon>Embryophyta</taxon>
        <taxon>Tracheophyta</taxon>
        <taxon>Spermatophyta</taxon>
        <taxon>Magnoliopsida</taxon>
        <taxon>Liliopsida</taxon>
        <taxon>Asparagales</taxon>
        <taxon>Orchidaceae</taxon>
        <taxon>Epidendroideae</taxon>
        <taxon>Malaxideae</taxon>
        <taxon>Dendrobiinae</taxon>
        <taxon>Dendrobium</taxon>
    </lineage>
</organism>
<dbReference type="AlphaFoldDB" id="A0A8T3A309"/>